<feature type="signal peptide" evidence="1">
    <location>
        <begin position="1"/>
        <end position="22"/>
    </location>
</feature>
<sequence length="165" mass="18604">MKSKFIFVILLLITFKGKELNGLRCYVCSDDGTVPCLNFDSEKGKFIQQCDRSQKGCFLKIEGNNKTRSCVDKKLDDCKMANEVEYCFCSSELCNTSTNKLSDITDDEDLIEGSGTKIAFDNTKVTENNHKPKQNTTVVLVRSSDVRNVVCLYLAYFLVTSTLLF</sequence>
<keyword evidence="1" id="KW-0732">Signal</keyword>
<feature type="chain" id="PRO_5040394579" evidence="1">
    <location>
        <begin position="23"/>
        <end position="165"/>
    </location>
</feature>
<dbReference type="AlphaFoldDB" id="A0A9P0CQI7"/>
<keyword evidence="3" id="KW-1185">Reference proteome</keyword>
<dbReference type="EMBL" id="OV651826">
    <property type="protein sequence ID" value="CAH1103299.1"/>
    <property type="molecule type" value="Genomic_DNA"/>
</dbReference>
<gene>
    <name evidence="2" type="ORF">PSYICH_LOCUS4653</name>
</gene>
<dbReference type="OrthoDB" id="6781779at2759"/>
<accession>A0A9P0CQI7</accession>
<name>A0A9P0CQI7_9CUCU</name>
<evidence type="ECO:0000313" key="3">
    <source>
        <dbReference type="Proteomes" id="UP001153636"/>
    </source>
</evidence>
<evidence type="ECO:0000256" key="1">
    <source>
        <dbReference type="SAM" id="SignalP"/>
    </source>
</evidence>
<reference evidence="2" key="1">
    <citation type="submission" date="2022-01" db="EMBL/GenBank/DDBJ databases">
        <authorList>
            <person name="King R."/>
        </authorList>
    </citation>
    <scope>NUCLEOTIDE SEQUENCE</scope>
</reference>
<organism evidence="2 3">
    <name type="scientific">Psylliodes chrysocephalus</name>
    <dbReference type="NCBI Taxonomy" id="3402493"/>
    <lineage>
        <taxon>Eukaryota</taxon>
        <taxon>Metazoa</taxon>
        <taxon>Ecdysozoa</taxon>
        <taxon>Arthropoda</taxon>
        <taxon>Hexapoda</taxon>
        <taxon>Insecta</taxon>
        <taxon>Pterygota</taxon>
        <taxon>Neoptera</taxon>
        <taxon>Endopterygota</taxon>
        <taxon>Coleoptera</taxon>
        <taxon>Polyphaga</taxon>
        <taxon>Cucujiformia</taxon>
        <taxon>Chrysomeloidea</taxon>
        <taxon>Chrysomelidae</taxon>
        <taxon>Galerucinae</taxon>
        <taxon>Alticini</taxon>
        <taxon>Psylliodes</taxon>
    </lineage>
</organism>
<evidence type="ECO:0000313" key="2">
    <source>
        <dbReference type="EMBL" id="CAH1103299.1"/>
    </source>
</evidence>
<dbReference type="Proteomes" id="UP001153636">
    <property type="component" value="Chromosome 14"/>
</dbReference>
<protein>
    <submittedName>
        <fullName evidence="2">Uncharacterized protein</fullName>
    </submittedName>
</protein>
<proteinExistence type="predicted"/>